<name>A0ABV9GHP7_9BACL</name>
<dbReference type="RefSeq" id="WP_376844840.1">
    <property type="nucleotide sequence ID" value="NZ_JBHSFW010000001.1"/>
</dbReference>
<evidence type="ECO:0000313" key="3">
    <source>
        <dbReference type="Proteomes" id="UP001596022"/>
    </source>
</evidence>
<gene>
    <name evidence="2" type="ORF">ACFO4N_03630</name>
</gene>
<comment type="caution">
    <text evidence="2">The sequence shown here is derived from an EMBL/GenBank/DDBJ whole genome shotgun (WGS) entry which is preliminary data.</text>
</comment>
<organism evidence="2 3">
    <name type="scientific">Camelliibacillus cellulosilyticus</name>
    <dbReference type="NCBI Taxonomy" id="2174486"/>
    <lineage>
        <taxon>Bacteria</taxon>
        <taxon>Bacillati</taxon>
        <taxon>Bacillota</taxon>
        <taxon>Bacilli</taxon>
        <taxon>Bacillales</taxon>
        <taxon>Sporolactobacillaceae</taxon>
        <taxon>Camelliibacillus</taxon>
    </lineage>
</organism>
<sequence length="240" mass="26985">MRYRKLYIVFIAMALVVVVSGCGAPGGTAEQNHIAYKSQITAVQEAVNDYKKDTGVLPIKNSTETTPIYKKYRIDFKRLVPQYMDEAPSNAYESGGVYQYVLVDAEKHPQVKVFDLSLDNQVEDIQSKIQVYRASHHFSPLGGIIRDGVYKIDFKQLGYKKPPTVTSPYSGHPLGFIMDKSSKVYIDYLPDVRQAVKKSGKSYPADVDLRALLIDQSQYVPVDSLPYVMNDGQVVYQIAQ</sequence>
<feature type="signal peptide" evidence="1">
    <location>
        <begin position="1"/>
        <end position="24"/>
    </location>
</feature>
<accession>A0ABV9GHP7</accession>
<evidence type="ECO:0000256" key="1">
    <source>
        <dbReference type="SAM" id="SignalP"/>
    </source>
</evidence>
<dbReference type="Proteomes" id="UP001596022">
    <property type="component" value="Unassembled WGS sequence"/>
</dbReference>
<keyword evidence="1" id="KW-0732">Signal</keyword>
<protein>
    <submittedName>
        <fullName evidence="2">Uncharacterized protein</fullName>
    </submittedName>
</protein>
<evidence type="ECO:0000313" key="2">
    <source>
        <dbReference type="EMBL" id="MFC4617816.1"/>
    </source>
</evidence>
<keyword evidence="3" id="KW-1185">Reference proteome</keyword>
<proteinExistence type="predicted"/>
<reference evidence="3" key="1">
    <citation type="journal article" date="2019" name="Int. J. Syst. Evol. Microbiol.">
        <title>The Global Catalogue of Microorganisms (GCM) 10K type strain sequencing project: providing services to taxonomists for standard genome sequencing and annotation.</title>
        <authorList>
            <consortium name="The Broad Institute Genomics Platform"/>
            <consortium name="The Broad Institute Genome Sequencing Center for Infectious Disease"/>
            <person name="Wu L."/>
            <person name="Ma J."/>
        </authorList>
    </citation>
    <scope>NUCLEOTIDE SEQUENCE [LARGE SCALE GENOMIC DNA]</scope>
    <source>
        <strain evidence="3">CGMCC 1.16306</strain>
    </source>
</reference>
<dbReference type="PROSITE" id="PS51257">
    <property type="entry name" value="PROKAR_LIPOPROTEIN"/>
    <property type="match status" value="1"/>
</dbReference>
<feature type="chain" id="PRO_5045888576" evidence="1">
    <location>
        <begin position="25"/>
        <end position="240"/>
    </location>
</feature>
<dbReference type="EMBL" id="JBHSFW010000001">
    <property type="protein sequence ID" value="MFC4617816.1"/>
    <property type="molecule type" value="Genomic_DNA"/>
</dbReference>